<evidence type="ECO:0000313" key="2">
    <source>
        <dbReference type="Proteomes" id="UP001328107"/>
    </source>
</evidence>
<proteinExistence type="predicted"/>
<name>A0AAN5IF73_9BILA</name>
<organism evidence="1 2">
    <name type="scientific">Pristionchus mayeri</name>
    <dbReference type="NCBI Taxonomy" id="1317129"/>
    <lineage>
        <taxon>Eukaryota</taxon>
        <taxon>Metazoa</taxon>
        <taxon>Ecdysozoa</taxon>
        <taxon>Nematoda</taxon>
        <taxon>Chromadorea</taxon>
        <taxon>Rhabditida</taxon>
        <taxon>Rhabditina</taxon>
        <taxon>Diplogasteromorpha</taxon>
        <taxon>Diplogasteroidea</taxon>
        <taxon>Neodiplogasteridae</taxon>
        <taxon>Pristionchus</taxon>
    </lineage>
</organism>
<protein>
    <submittedName>
        <fullName evidence="1">Uncharacterized protein</fullName>
    </submittedName>
</protein>
<dbReference type="AlphaFoldDB" id="A0AAN5IF73"/>
<dbReference type="EMBL" id="BTRK01000006">
    <property type="protein sequence ID" value="GMR62519.1"/>
    <property type="molecule type" value="Genomic_DNA"/>
</dbReference>
<sequence>DFYHHVCSQTADPNEFFDSRMRSFYEDAAHKFLFDALRNSPIAYDIERARKQQPTKEDNQYALLARERCQEDIECYVADRRAYADAALNERITNLDSIESPSAKIDQLIADTSAMINELIVSLPPPFFDLLENDD</sequence>
<feature type="non-terminal residue" evidence="1">
    <location>
        <position position="135"/>
    </location>
</feature>
<feature type="non-terminal residue" evidence="1">
    <location>
        <position position="1"/>
    </location>
</feature>
<accession>A0AAN5IF73</accession>
<comment type="caution">
    <text evidence="1">The sequence shown here is derived from an EMBL/GenBank/DDBJ whole genome shotgun (WGS) entry which is preliminary data.</text>
</comment>
<gene>
    <name evidence="1" type="ORF">PMAYCL1PPCAC_32714</name>
</gene>
<dbReference type="Proteomes" id="UP001328107">
    <property type="component" value="Unassembled WGS sequence"/>
</dbReference>
<keyword evidence="2" id="KW-1185">Reference proteome</keyword>
<reference evidence="2" key="1">
    <citation type="submission" date="2022-10" db="EMBL/GenBank/DDBJ databases">
        <title>Genome assembly of Pristionchus species.</title>
        <authorList>
            <person name="Yoshida K."/>
            <person name="Sommer R.J."/>
        </authorList>
    </citation>
    <scope>NUCLEOTIDE SEQUENCE [LARGE SCALE GENOMIC DNA]</scope>
    <source>
        <strain evidence="2">RS5460</strain>
    </source>
</reference>
<evidence type="ECO:0000313" key="1">
    <source>
        <dbReference type="EMBL" id="GMR62519.1"/>
    </source>
</evidence>